<gene>
    <name evidence="2" type="ORF">LOAG_13255</name>
</gene>
<proteinExistence type="predicted"/>
<dbReference type="RefSeq" id="XP_003148811.1">
    <property type="nucleotide sequence ID" value="XM_003148763.1"/>
</dbReference>
<dbReference type="KEGG" id="loa:LOAG_13255"/>
<dbReference type="AlphaFoldDB" id="A0A1S0TKA7"/>
<keyword evidence="1" id="KW-0812">Transmembrane</keyword>
<sequence>MGHSWIRKDCCRFARLPAIYFATLTIQAIVIVQATAFLLLSYLRGAEIYTATHGELKYVLHFDCLIPLVIVQISWFISAVGTIYSVQRIIPYLMIPHLFTSLFLLFAAILLITLTTCHITKG</sequence>
<evidence type="ECO:0000313" key="2">
    <source>
        <dbReference type="EMBL" id="EFO15259.1"/>
    </source>
</evidence>
<dbReference type="GeneID" id="9950724"/>
<dbReference type="FunCoup" id="A0A1S0TKA7">
    <property type="interactions" value="131"/>
</dbReference>
<dbReference type="InParanoid" id="A0A1S0TKA7"/>
<protein>
    <submittedName>
        <fullName evidence="2">Uncharacterized protein</fullName>
    </submittedName>
</protein>
<keyword evidence="1" id="KW-1133">Transmembrane helix</keyword>
<name>A0A1S0TKA7_LOALO</name>
<feature type="transmembrane region" description="Helical" evidence="1">
    <location>
        <begin position="64"/>
        <end position="86"/>
    </location>
</feature>
<dbReference type="CTD" id="9950724"/>
<reference evidence="2" key="1">
    <citation type="submission" date="2012-04" db="EMBL/GenBank/DDBJ databases">
        <title>The Genome Sequence of Loa loa.</title>
        <authorList>
            <consortium name="The Broad Institute Genome Sequencing Platform"/>
            <consortium name="Broad Institute Genome Sequencing Center for Infectious Disease"/>
            <person name="Nutman T.B."/>
            <person name="Fink D.L."/>
            <person name="Russ C."/>
            <person name="Young S."/>
            <person name="Zeng Q."/>
            <person name="Gargeya S."/>
            <person name="Alvarado L."/>
            <person name="Berlin A."/>
            <person name="Chapman S.B."/>
            <person name="Chen Z."/>
            <person name="Freedman E."/>
            <person name="Gellesch M."/>
            <person name="Goldberg J."/>
            <person name="Griggs A."/>
            <person name="Gujja S."/>
            <person name="Heilman E.R."/>
            <person name="Heiman D."/>
            <person name="Howarth C."/>
            <person name="Mehta T."/>
            <person name="Neiman D."/>
            <person name="Pearson M."/>
            <person name="Roberts A."/>
            <person name="Saif S."/>
            <person name="Shea T."/>
            <person name="Shenoy N."/>
            <person name="Sisk P."/>
            <person name="Stolte C."/>
            <person name="Sykes S."/>
            <person name="White J."/>
            <person name="Yandava C."/>
            <person name="Haas B."/>
            <person name="Henn M.R."/>
            <person name="Nusbaum C."/>
            <person name="Birren B."/>
        </authorList>
    </citation>
    <scope>NUCLEOTIDE SEQUENCE [LARGE SCALE GENOMIC DNA]</scope>
</reference>
<accession>A0A1S0TKA7</accession>
<evidence type="ECO:0000256" key="1">
    <source>
        <dbReference type="SAM" id="Phobius"/>
    </source>
</evidence>
<feature type="transmembrane region" description="Helical" evidence="1">
    <location>
        <begin position="98"/>
        <end position="119"/>
    </location>
</feature>
<dbReference type="EMBL" id="JH712076">
    <property type="protein sequence ID" value="EFO15259.1"/>
    <property type="molecule type" value="Genomic_DNA"/>
</dbReference>
<organism evidence="2">
    <name type="scientific">Loa loa</name>
    <name type="common">Eye worm</name>
    <name type="synonym">Filaria loa</name>
    <dbReference type="NCBI Taxonomy" id="7209"/>
    <lineage>
        <taxon>Eukaryota</taxon>
        <taxon>Metazoa</taxon>
        <taxon>Ecdysozoa</taxon>
        <taxon>Nematoda</taxon>
        <taxon>Chromadorea</taxon>
        <taxon>Rhabditida</taxon>
        <taxon>Spirurina</taxon>
        <taxon>Spiruromorpha</taxon>
        <taxon>Filarioidea</taxon>
        <taxon>Onchocercidae</taxon>
        <taxon>Loa</taxon>
    </lineage>
</organism>
<feature type="transmembrane region" description="Helical" evidence="1">
    <location>
        <begin position="20"/>
        <end position="43"/>
    </location>
</feature>
<dbReference type="OrthoDB" id="5870297at2759"/>
<keyword evidence="1" id="KW-0472">Membrane</keyword>